<reference evidence="1" key="1">
    <citation type="submission" date="2014-11" db="EMBL/GenBank/DDBJ databases">
        <authorList>
            <person name="Otto D Thomas"/>
            <person name="Naeem Raeece"/>
        </authorList>
    </citation>
    <scope>NUCLEOTIDE SEQUENCE</scope>
</reference>
<protein>
    <submittedName>
        <fullName evidence="1">Uncharacterized protein</fullName>
    </submittedName>
</protein>
<dbReference type="EMBL" id="CDMZ01001566">
    <property type="protein sequence ID" value="CEM34508.1"/>
    <property type="molecule type" value="Genomic_DNA"/>
</dbReference>
<dbReference type="VEuPathDB" id="CryptoDB:Cvel_23448"/>
<gene>
    <name evidence="1" type="ORF">Cvel_23448</name>
</gene>
<proteinExistence type="predicted"/>
<sequence>MNNTEVNTKLEVVRQMDKEDRRCELQTLGSGVGVAVDPEAWLEELAVSDLPKAWEKRSLTLEYEVSQLWSSFFVICERVVFLFTSLASHLQP</sequence>
<dbReference type="AlphaFoldDB" id="A0A0G4GUI8"/>
<organism evidence="1">
    <name type="scientific">Chromera velia CCMP2878</name>
    <dbReference type="NCBI Taxonomy" id="1169474"/>
    <lineage>
        <taxon>Eukaryota</taxon>
        <taxon>Sar</taxon>
        <taxon>Alveolata</taxon>
        <taxon>Colpodellida</taxon>
        <taxon>Chromeraceae</taxon>
        <taxon>Chromera</taxon>
    </lineage>
</organism>
<accession>A0A0G4GUI8</accession>
<name>A0A0G4GUI8_9ALVE</name>
<evidence type="ECO:0000313" key="1">
    <source>
        <dbReference type="EMBL" id="CEM34508.1"/>
    </source>
</evidence>